<dbReference type="Proteomes" id="UP001589647">
    <property type="component" value="Unassembled WGS sequence"/>
</dbReference>
<evidence type="ECO:0000313" key="1">
    <source>
        <dbReference type="EMBL" id="MFB9203859.1"/>
    </source>
</evidence>
<organism evidence="1 2">
    <name type="scientific">Nonomuraea spiralis</name>
    <dbReference type="NCBI Taxonomy" id="46182"/>
    <lineage>
        <taxon>Bacteria</taxon>
        <taxon>Bacillati</taxon>
        <taxon>Actinomycetota</taxon>
        <taxon>Actinomycetes</taxon>
        <taxon>Streptosporangiales</taxon>
        <taxon>Streptosporangiaceae</taxon>
        <taxon>Nonomuraea</taxon>
    </lineage>
</organism>
<dbReference type="Gene3D" id="1.10.287.540">
    <property type="entry name" value="Helix hairpin bin"/>
    <property type="match status" value="1"/>
</dbReference>
<dbReference type="GO" id="GO:0032259">
    <property type="term" value="P:methylation"/>
    <property type="evidence" value="ECO:0007669"/>
    <property type="project" value="UniProtKB-KW"/>
</dbReference>
<accession>A0ABV5IH41</accession>
<evidence type="ECO:0000313" key="2">
    <source>
        <dbReference type="Proteomes" id="UP001589647"/>
    </source>
</evidence>
<dbReference type="EMBL" id="JBHMEI010000015">
    <property type="protein sequence ID" value="MFB9203859.1"/>
    <property type="molecule type" value="Genomic_DNA"/>
</dbReference>
<name>A0ABV5IH41_9ACTN</name>
<dbReference type="InterPro" id="IPR029063">
    <property type="entry name" value="SAM-dependent_MTases_sf"/>
</dbReference>
<dbReference type="SUPFAM" id="SSF53335">
    <property type="entry name" value="S-adenosyl-L-methionine-dependent methyltransferases"/>
    <property type="match status" value="1"/>
</dbReference>
<dbReference type="GO" id="GO:0008168">
    <property type="term" value="F:methyltransferase activity"/>
    <property type="evidence" value="ECO:0007669"/>
    <property type="project" value="UniProtKB-KW"/>
</dbReference>
<keyword evidence="1" id="KW-0489">Methyltransferase</keyword>
<sequence>MSYRHVLTKGDYSDLASGSVLRSAPGFPAFPVRLASEIFLRALTLRGGDAPAVVWDPCCGSGHLLSVIGLLHRRLIASLVASDISANALDLAAENLLLLDPDALEARARVLEERAERFDKPSYLEAAGAARRLGGGLAAAGGSLPSLVRRADVFDRDELAAVTAATTPDIVITDVPYGEQTSWLGGHGEAGVPEMLGNVASVLPGEAVLAVTARGRKVPLGTGPRPRKEFRIGTRSVALLKVAQFST</sequence>
<keyword evidence="1" id="KW-0808">Transferase</keyword>
<gene>
    <name evidence="1" type="ORF">ACFFV7_21890</name>
</gene>
<dbReference type="Gene3D" id="3.40.50.150">
    <property type="entry name" value="Vaccinia Virus protein VP39"/>
    <property type="match status" value="1"/>
</dbReference>
<dbReference type="Pfam" id="PF11599">
    <property type="entry name" value="AviRa"/>
    <property type="match status" value="1"/>
</dbReference>
<dbReference type="InterPro" id="IPR024268">
    <property type="entry name" value="AviRa"/>
</dbReference>
<keyword evidence="2" id="KW-1185">Reference proteome</keyword>
<comment type="caution">
    <text evidence="1">The sequence shown here is derived from an EMBL/GenBank/DDBJ whole genome shotgun (WGS) entry which is preliminary data.</text>
</comment>
<dbReference type="RefSeq" id="WP_189649108.1">
    <property type="nucleotide sequence ID" value="NZ_BMRC01000009.1"/>
</dbReference>
<protein>
    <submittedName>
        <fullName evidence="1">rRNA methyltransferase</fullName>
    </submittedName>
</protein>
<proteinExistence type="predicted"/>
<reference evidence="1 2" key="1">
    <citation type="submission" date="2024-09" db="EMBL/GenBank/DDBJ databases">
        <authorList>
            <person name="Sun Q."/>
            <person name="Mori K."/>
        </authorList>
    </citation>
    <scope>NUCLEOTIDE SEQUENCE [LARGE SCALE GENOMIC DNA]</scope>
    <source>
        <strain evidence="1 2">CCM 3426</strain>
    </source>
</reference>